<dbReference type="NCBIfam" id="TIGR00220">
    <property type="entry name" value="mscL"/>
    <property type="match status" value="1"/>
</dbReference>
<dbReference type="Gene3D" id="1.10.1200.120">
    <property type="entry name" value="Large-conductance mechanosensitive channel, MscL, domain 1"/>
    <property type="match status" value="1"/>
</dbReference>
<dbReference type="GO" id="GO:0005886">
    <property type="term" value="C:plasma membrane"/>
    <property type="evidence" value="ECO:0007669"/>
    <property type="project" value="UniProtKB-SubCell"/>
</dbReference>
<dbReference type="AlphaFoldDB" id="A0A0S8JSV2"/>
<organism evidence="11 12">
    <name type="scientific">candidate division WOR_3 bacterium SM1_77</name>
    <dbReference type="NCBI Taxonomy" id="1703778"/>
    <lineage>
        <taxon>Bacteria</taxon>
        <taxon>Bacteria division WOR-3</taxon>
    </lineage>
</organism>
<keyword evidence="9 10" id="KW-0407">Ion channel</keyword>
<comment type="subunit">
    <text evidence="10">Homopentamer.</text>
</comment>
<dbReference type="PANTHER" id="PTHR30266:SF2">
    <property type="entry name" value="LARGE-CONDUCTANCE MECHANOSENSITIVE CHANNEL"/>
    <property type="match status" value="1"/>
</dbReference>
<dbReference type="Proteomes" id="UP000050975">
    <property type="component" value="Unassembled WGS sequence"/>
</dbReference>
<keyword evidence="5 10" id="KW-0812">Transmembrane</keyword>
<comment type="caution">
    <text evidence="11">The sequence shown here is derived from an EMBL/GenBank/DDBJ whole genome shotgun (WGS) entry which is preliminary data.</text>
</comment>
<dbReference type="PRINTS" id="PR01264">
    <property type="entry name" value="MECHCHANNEL"/>
</dbReference>
<protein>
    <recommendedName>
        <fullName evidence="10">Large-conductance mechanosensitive channel</fullName>
    </recommendedName>
</protein>
<dbReference type="Pfam" id="PF01741">
    <property type="entry name" value="MscL"/>
    <property type="match status" value="1"/>
</dbReference>
<keyword evidence="4 10" id="KW-1003">Cell membrane</keyword>
<dbReference type="NCBIfam" id="NF001843">
    <property type="entry name" value="PRK00567.1-4"/>
    <property type="match status" value="1"/>
</dbReference>
<evidence type="ECO:0000256" key="2">
    <source>
        <dbReference type="ARBA" id="ARBA00007254"/>
    </source>
</evidence>
<dbReference type="NCBIfam" id="NF010557">
    <property type="entry name" value="PRK13952.1"/>
    <property type="match status" value="1"/>
</dbReference>
<gene>
    <name evidence="10" type="primary">mscL</name>
    <name evidence="11" type="ORF">AMJ74_05975</name>
</gene>
<evidence type="ECO:0000256" key="3">
    <source>
        <dbReference type="ARBA" id="ARBA00022448"/>
    </source>
</evidence>
<dbReference type="EMBL" id="LJVE01000129">
    <property type="protein sequence ID" value="KPL12881.1"/>
    <property type="molecule type" value="Genomic_DNA"/>
</dbReference>
<reference evidence="11 12" key="1">
    <citation type="journal article" date="2015" name="Microbiome">
        <title>Genomic resolution of linkages in carbon, nitrogen, and sulfur cycling among widespread estuary sediment bacteria.</title>
        <authorList>
            <person name="Baker B.J."/>
            <person name="Lazar C.S."/>
            <person name="Teske A.P."/>
            <person name="Dick G.J."/>
        </authorList>
    </citation>
    <scope>NUCLEOTIDE SEQUENCE [LARGE SCALE GENOMIC DNA]</scope>
    <source>
        <strain evidence="11">SM1_77</strain>
    </source>
</reference>
<dbReference type="SUPFAM" id="SSF81330">
    <property type="entry name" value="Gated mechanosensitive channel"/>
    <property type="match status" value="1"/>
</dbReference>
<keyword evidence="8 10" id="KW-0472">Membrane</keyword>
<feature type="transmembrane region" description="Helical" evidence="10">
    <location>
        <begin position="86"/>
        <end position="105"/>
    </location>
</feature>
<evidence type="ECO:0000256" key="5">
    <source>
        <dbReference type="ARBA" id="ARBA00022692"/>
    </source>
</evidence>
<accession>A0A0S8JSV2</accession>
<keyword evidence="3 10" id="KW-0813">Transport</keyword>
<keyword evidence="6 10" id="KW-1133">Transmembrane helix</keyword>
<dbReference type="HAMAP" id="MF_00115">
    <property type="entry name" value="MscL"/>
    <property type="match status" value="1"/>
</dbReference>
<dbReference type="InterPro" id="IPR001185">
    <property type="entry name" value="MS_channel"/>
</dbReference>
<dbReference type="InterPro" id="IPR019823">
    <property type="entry name" value="Mechanosensitive_channel_CS"/>
</dbReference>
<dbReference type="PANTHER" id="PTHR30266">
    <property type="entry name" value="MECHANOSENSITIVE CHANNEL MSCL"/>
    <property type="match status" value="1"/>
</dbReference>
<evidence type="ECO:0000313" key="11">
    <source>
        <dbReference type="EMBL" id="KPL12881.1"/>
    </source>
</evidence>
<comment type="subcellular location">
    <subcellularLocation>
        <location evidence="1 10">Cell membrane</location>
        <topology evidence="1 10">Multi-pass membrane protein</topology>
    </subcellularLocation>
</comment>
<keyword evidence="7 10" id="KW-0406">Ion transport</keyword>
<evidence type="ECO:0000256" key="10">
    <source>
        <dbReference type="HAMAP-Rule" id="MF_00115"/>
    </source>
</evidence>
<sequence length="151" mass="16004">MLKEFKEFAMRGNVVDMAVGIIIGAAFGTIVKSLVSDVIMPPIGLLLGNVDFSNLFVVLKQGATVGPYASLADAQAAGAVSINYGAFINTVISFVIVAFAVFLVIRGINRMKRQKEEPAAEPTTKACPFCQSAIPIKATRCPFCTSELKGS</sequence>
<dbReference type="InterPro" id="IPR037673">
    <property type="entry name" value="MSC/AndL"/>
</dbReference>
<evidence type="ECO:0000256" key="1">
    <source>
        <dbReference type="ARBA" id="ARBA00004651"/>
    </source>
</evidence>
<name>A0A0S8JSV2_UNCW3</name>
<dbReference type="InterPro" id="IPR036019">
    <property type="entry name" value="MscL_channel"/>
</dbReference>
<dbReference type="PROSITE" id="PS01327">
    <property type="entry name" value="MSCL"/>
    <property type="match status" value="1"/>
</dbReference>
<evidence type="ECO:0000256" key="8">
    <source>
        <dbReference type="ARBA" id="ARBA00023136"/>
    </source>
</evidence>
<comment type="similarity">
    <text evidence="2 10">Belongs to the MscL family.</text>
</comment>
<comment type="function">
    <text evidence="10">Channel that opens in response to stretch forces in the membrane lipid bilayer. May participate in the regulation of osmotic pressure changes within the cell.</text>
</comment>
<evidence type="ECO:0000313" key="12">
    <source>
        <dbReference type="Proteomes" id="UP000050975"/>
    </source>
</evidence>
<dbReference type="GO" id="GO:0008381">
    <property type="term" value="F:mechanosensitive monoatomic ion channel activity"/>
    <property type="evidence" value="ECO:0007669"/>
    <property type="project" value="UniProtKB-UniRule"/>
</dbReference>
<evidence type="ECO:0000256" key="9">
    <source>
        <dbReference type="ARBA" id="ARBA00023303"/>
    </source>
</evidence>
<dbReference type="PATRIC" id="fig|1703778.3.peg.1013"/>
<evidence type="ECO:0000256" key="7">
    <source>
        <dbReference type="ARBA" id="ARBA00023065"/>
    </source>
</evidence>
<proteinExistence type="inferred from homology"/>
<evidence type="ECO:0000256" key="4">
    <source>
        <dbReference type="ARBA" id="ARBA00022475"/>
    </source>
</evidence>
<feature type="transmembrane region" description="Helical" evidence="10">
    <location>
        <begin position="12"/>
        <end position="31"/>
    </location>
</feature>
<evidence type="ECO:0000256" key="6">
    <source>
        <dbReference type="ARBA" id="ARBA00022989"/>
    </source>
</evidence>